<organism evidence="2 3">
    <name type="scientific">Collinsella aerofaciens</name>
    <dbReference type="NCBI Taxonomy" id="74426"/>
    <lineage>
        <taxon>Bacteria</taxon>
        <taxon>Bacillati</taxon>
        <taxon>Actinomycetota</taxon>
        <taxon>Coriobacteriia</taxon>
        <taxon>Coriobacteriales</taxon>
        <taxon>Coriobacteriaceae</taxon>
        <taxon>Collinsella</taxon>
    </lineage>
</organism>
<dbReference type="Proteomes" id="UP000330807">
    <property type="component" value="Unassembled WGS sequence"/>
</dbReference>
<protein>
    <submittedName>
        <fullName evidence="2">Uncharacterized protein</fullName>
    </submittedName>
</protein>
<sequence>MAMWDLNCQSNPSSADDKELAPYLARQKAMREFFERALFAPKDQGNNGLYFLGATTGSGKNYTAEQVTADLIAGGWDDSGCFNKCPGRRYLVFVVPGKDNRDNYVASVRKLLVEQGMDGDAAQRMVFDLPRAGDNILHWIETTRGKGAVDVRDIPCPIEADDESSHRIIKRAWGNAMEIADDLLGILDTRNRLGGVADRLTPALRDKLSSADASLRWAVSHELKNITRGMEVIPQIWPSALLNDESMPHVIALTPQKLINRIDTVTGAGVVLFNAMAAEKGLFIFDEIDHMKADILSTLTDDPVTFQPDEVLRILDRHFNGGVVDPLLLGNRDQWMAVYTHASTSGDHKGSNAERNGVSRASVEEDAEEIAKDAKKIQKALASCIKDMKLRPPFALSDEAKEEQLSGRHLFGSDDISVGDNSANPLRFKLNEGGTRNMIITRGGSGQQTVSKAVRRARGLVRMVVGHLARCATLMDKLYYGSISYKDDLSRKNIIDALGIRNNQTSEKYFWDSLMLALFFKDRKNDEIDAADDSMYARGVDYLVMETTIEHMFTTYLTSHGIERMPEAYLASIAAKAPCVCMSATWSAPTVKNFNLDYLDEVHGVVRKDAWIGELNQEIVRQTKLFNKQAAKEYDVDIAWVDESKEIAGMVALAGGAFGGIIVSPDEVYERAMWFFDGIGVSEGLAVRLRLKIADRVGVSDAKSIEFELKRLSKTLVAVSTWARGVARNEQRAGAVFTTRHMGNHGEFNSLALDLAREIVAELVIRNIKCPEMSYEKSLEAAKDMVPCFNAAEWDAGWRGAQKRLELGQPTLMFINLSAGGFSKNLKYKVPENLCDMVHQVDCGFENADRRPKMDLDFLYIESPTSRLTWGVEINSNKFVQQALLGVVEQEELVARGEVPFTEKRHNVRLLLSGTKRNLPVRNTLSYQVEGARIVAQAVGRLMRTSVKMPRVQVMLDREIANDCNFSFLHDLPMGYELEQVVGACSAANNHMADDKDHAADKQQNLAAFKNNLARQKHEKLAWKVTSLNAGMEDLAAFDDERDFYLHHFCLPWEDLASYPARRSTALRMPYATSGYAYAEGGACKVPHFEFPNYDGEPVEQIAARLEECCCYNEGFKGAKVRQVSQAAARVPELLSIREVRERWSRDGVPATLQPAATVHMTPYMFQAVYLGELGESAGRAIFEAYYDGRYSLTRGDAAHAETGGDFEVHDAAGNKTGVWIDFKHYRIGAYEAYRRNGGETTDAERFKAKAQTVGAKRLLIVNVLADEAALGLRQKPIDDEGMVFSFPYMAADGAISLEMMEAIGRAIEA</sequence>
<feature type="region of interest" description="Disordered" evidence="1">
    <location>
        <begin position="343"/>
        <end position="364"/>
    </location>
</feature>
<gene>
    <name evidence="2" type="ORF">LMKDKBCB_01666</name>
</gene>
<reference evidence="2 3" key="1">
    <citation type="submission" date="2019-10" db="EMBL/GenBank/DDBJ databases">
        <authorList>
            <person name="Wolf R A."/>
        </authorList>
    </citation>
    <scope>NUCLEOTIDE SEQUENCE [LARGE SCALE GENOMIC DNA]</scope>
    <source>
        <strain evidence="2">Collinsella_aerofaciens_AK_138A</strain>
    </source>
</reference>
<dbReference type="EMBL" id="CABWIH010000033">
    <property type="protein sequence ID" value="VWL94148.1"/>
    <property type="molecule type" value="Genomic_DNA"/>
</dbReference>
<name>A0A5K1IY57_9ACTN</name>
<accession>A0A5K1IY57</accession>
<dbReference type="RefSeq" id="WP_156063306.1">
    <property type="nucleotide sequence ID" value="NZ_CABWIH010000033.1"/>
</dbReference>
<evidence type="ECO:0000313" key="2">
    <source>
        <dbReference type="EMBL" id="VWL94148.1"/>
    </source>
</evidence>
<evidence type="ECO:0000313" key="3">
    <source>
        <dbReference type="Proteomes" id="UP000330807"/>
    </source>
</evidence>
<proteinExistence type="predicted"/>
<evidence type="ECO:0000256" key="1">
    <source>
        <dbReference type="SAM" id="MobiDB-lite"/>
    </source>
</evidence>